<reference evidence="5 6" key="1">
    <citation type="submission" date="2016-04" db="EMBL/GenBank/DDBJ databases">
        <title>Complete genome sequence of Thermococcus siculi type strain RG-20.</title>
        <authorList>
            <person name="Oger P.M."/>
        </authorList>
    </citation>
    <scope>NUCLEOTIDE SEQUENCE [LARGE SCALE GENOMIC DNA]</scope>
    <source>
        <strain evidence="5 6">RG-20</strain>
    </source>
</reference>
<organism evidence="5 6">
    <name type="scientific">Thermococcus siculi</name>
    <dbReference type="NCBI Taxonomy" id="72803"/>
    <lineage>
        <taxon>Archaea</taxon>
        <taxon>Methanobacteriati</taxon>
        <taxon>Methanobacteriota</taxon>
        <taxon>Thermococci</taxon>
        <taxon>Thermococcales</taxon>
        <taxon>Thermococcaceae</taxon>
        <taxon>Thermococcus</taxon>
    </lineage>
</organism>
<evidence type="ECO:0000256" key="1">
    <source>
        <dbReference type="ARBA" id="ARBA00001933"/>
    </source>
</evidence>
<comment type="cofactor">
    <cofactor evidence="1">
        <name>pyridoxal 5'-phosphate</name>
        <dbReference type="ChEBI" id="CHEBI:597326"/>
    </cofactor>
</comment>
<keyword evidence="6" id="KW-1185">Reference proteome</keyword>
<dbReference type="GO" id="GO:0003941">
    <property type="term" value="F:L-serine ammonia-lyase activity"/>
    <property type="evidence" value="ECO:0007669"/>
    <property type="project" value="TreeGrafter"/>
</dbReference>
<dbReference type="GO" id="GO:0006565">
    <property type="term" value="P:L-serine catabolic process"/>
    <property type="evidence" value="ECO:0007669"/>
    <property type="project" value="TreeGrafter"/>
</dbReference>
<dbReference type="NCBIfam" id="NF006205">
    <property type="entry name" value="PRK08329.1"/>
    <property type="match status" value="1"/>
</dbReference>
<protein>
    <submittedName>
        <fullName evidence="5">Threonine synthase</fullName>
    </submittedName>
</protein>
<dbReference type="OrthoDB" id="85597at2157"/>
<evidence type="ECO:0000313" key="5">
    <source>
        <dbReference type="EMBL" id="ASJ08639.1"/>
    </source>
</evidence>
<dbReference type="InterPro" id="IPR036052">
    <property type="entry name" value="TrpB-like_PALP_sf"/>
</dbReference>
<gene>
    <name evidence="5" type="ORF">A3L11_05110</name>
</gene>
<dbReference type="InterPro" id="IPR001926">
    <property type="entry name" value="TrpB-like_PALP"/>
</dbReference>
<dbReference type="SUPFAM" id="SSF53686">
    <property type="entry name" value="Tryptophan synthase beta subunit-like PLP-dependent enzymes"/>
    <property type="match status" value="1"/>
</dbReference>
<keyword evidence="2" id="KW-0663">Pyridoxal phosphate</keyword>
<dbReference type="GeneID" id="33317594"/>
<sequence length="354" mass="38833">MLVCSRCGREYPETFRLTCDCGGTFLVEREYYDFFGNLLPYLDMRRYLNFIPIGGNYLPPAIPAITPVGALQMGPVIALFKLEYLQPSGSFKDRGTYVTVAKLMEEGIHEVVLDSSGNAALSMALYSLPAGITAHIFVSYDVMLEKLSLLQRLGAVLNFVDGDRMAVHERAMEFAENNGVTYVSHWLNPYFLEGTKTTAFEAYEQVGVPDYLFAPVGSGTLFLGLWKGFKELQEMGEIDRLPTFVAVQASGYESLCERSPIKNHLADGIAIPEPPRLGEMERVLDETGGRCVSVSEAETGEALSWLTRAGFLVEPTSAVVLAALWKLVDMGEIPDGSKVLLPLTGSGLKITEGI</sequence>
<name>A0A2Z2MJQ2_9EURY</name>
<dbReference type="CDD" id="cd01563">
    <property type="entry name" value="Thr-synth_1"/>
    <property type="match status" value="1"/>
</dbReference>
<dbReference type="Pfam" id="PF00291">
    <property type="entry name" value="PALP"/>
    <property type="match status" value="1"/>
</dbReference>
<feature type="domain" description="Tryptophan synthase beta chain-like PALP" evidence="4">
    <location>
        <begin position="78"/>
        <end position="345"/>
    </location>
</feature>
<evidence type="ECO:0000256" key="3">
    <source>
        <dbReference type="ARBA" id="ARBA00023239"/>
    </source>
</evidence>
<dbReference type="PANTHER" id="PTHR48078">
    <property type="entry name" value="THREONINE DEHYDRATASE, MITOCHONDRIAL-RELATED"/>
    <property type="match status" value="1"/>
</dbReference>
<dbReference type="KEGG" id="tsl:A3L11_05110"/>
<dbReference type="GO" id="GO:0004794">
    <property type="term" value="F:threonine deaminase activity"/>
    <property type="evidence" value="ECO:0007669"/>
    <property type="project" value="TreeGrafter"/>
</dbReference>
<dbReference type="PANTHER" id="PTHR48078:SF6">
    <property type="entry name" value="L-THREONINE DEHYDRATASE CATABOLIC TDCB"/>
    <property type="match status" value="1"/>
</dbReference>
<dbReference type="GO" id="GO:0006567">
    <property type="term" value="P:L-threonine catabolic process"/>
    <property type="evidence" value="ECO:0007669"/>
    <property type="project" value="TreeGrafter"/>
</dbReference>
<dbReference type="Gene3D" id="3.40.50.1100">
    <property type="match status" value="2"/>
</dbReference>
<evidence type="ECO:0000259" key="4">
    <source>
        <dbReference type="Pfam" id="PF00291"/>
    </source>
</evidence>
<dbReference type="GO" id="GO:0009097">
    <property type="term" value="P:isoleucine biosynthetic process"/>
    <property type="evidence" value="ECO:0007669"/>
    <property type="project" value="TreeGrafter"/>
</dbReference>
<dbReference type="EMBL" id="CP015103">
    <property type="protein sequence ID" value="ASJ08639.1"/>
    <property type="molecule type" value="Genomic_DNA"/>
</dbReference>
<dbReference type="RefSeq" id="WP_088855876.1">
    <property type="nucleotide sequence ID" value="NZ_CP015103.1"/>
</dbReference>
<dbReference type="AlphaFoldDB" id="A0A2Z2MJQ2"/>
<dbReference type="Proteomes" id="UP000250125">
    <property type="component" value="Chromosome"/>
</dbReference>
<dbReference type="InterPro" id="IPR050147">
    <property type="entry name" value="Ser/Thr_Dehydratase"/>
</dbReference>
<keyword evidence="3" id="KW-0456">Lyase</keyword>
<accession>A0A2Z2MJQ2</accession>
<proteinExistence type="predicted"/>
<evidence type="ECO:0000313" key="6">
    <source>
        <dbReference type="Proteomes" id="UP000250125"/>
    </source>
</evidence>
<evidence type="ECO:0000256" key="2">
    <source>
        <dbReference type="ARBA" id="ARBA00022898"/>
    </source>
</evidence>